<protein>
    <submittedName>
        <fullName evidence="1">Uncharacterized protein</fullName>
    </submittedName>
</protein>
<reference evidence="1" key="1">
    <citation type="submission" date="2018-02" db="EMBL/GenBank/DDBJ databases">
        <title>Rhizophora mucronata_Transcriptome.</title>
        <authorList>
            <person name="Meera S.P."/>
            <person name="Sreeshan A."/>
            <person name="Augustine A."/>
        </authorList>
    </citation>
    <scope>NUCLEOTIDE SEQUENCE</scope>
    <source>
        <tissue evidence="1">Leaf</tissue>
    </source>
</reference>
<dbReference type="EMBL" id="GGEC01034327">
    <property type="protein sequence ID" value="MBX14811.1"/>
    <property type="molecule type" value="Transcribed_RNA"/>
</dbReference>
<name>A0A2P2LA20_RHIMU</name>
<proteinExistence type="predicted"/>
<dbReference type="AlphaFoldDB" id="A0A2P2LA20"/>
<sequence length="41" mass="4798">MACRKSNDNNSYSFPCFCLKHDLVKLLLLSCWFWSKQSGLL</sequence>
<evidence type="ECO:0000313" key="1">
    <source>
        <dbReference type="EMBL" id="MBX14811.1"/>
    </source>
</evidence>
<organism evidence="1">
    <name type="scientific">Rhizophora mucronata</name>
    <name type="common">Asiatic mangrove</name>
    <dbReference type="NCBI Taxonomy" id="61149"/>
    <lineage>
        <taxon>Eukaryota</taxon>
        <taxon>Viridiplantae</taxon>
        <taxon>Streptophyta</taxon>
        <taxon>Embryophyta</taxon>
        <taxon>Tracheophyta</taxon>
        <taxon>Spermatophyta</taxon>
        <taxon>Magnoliopsida</taxon>
        <taxon>eudicotyledons</taxon>
        <taxon>Gunneridae</taxon>
        <taxon>Pentapetalae</taxon>
        <taxon>rosids</taxon>
        <taxon>fabids</taxon>
        <taxon>Malpighiales</taxon>
        <taxon>Rhizophoraceae</taxon>
        <taxon>Rhizophora</taxon>
    </lineage>
</organism>
<accession>A0A2P2LA20</accession>